<evidence type="ECO:0000313" key="4">
    <source>
        <dbReference type="EMBL" id="SIO53574.1"/>
    </source>
</evidence>
<dbReference type="OrthoDB" id="643697at2"/>
<dbReference type="InterPro" id="IPR012373">
    <property type="entry name" value="Ferrdict_sens_TM"/>
</dbReference>
<keyword evidence="1" id="KW-0812">Transmembrane</keyword>
<dbReference type="RefSeq" id="WP_074242667.1">
    <property type="nucleotide sequence ID" value="NZ_FSRA01000002.1"/>
</dbReference>
<dbReference type="Proteomes" id="UP000185003">
    <property type="component" value="Unassembled WGS sequence"/>
</dbReference>
<evidence type="ECO:0000313" key="5">
    <source>
        <dbReference type="Proteomes" id="UP000185003"/>
    </source>
</evidence>
<dbReference type="GO" id="GO:0016989">
    <property type="term" value="F:sigma factor antagonist activity"/>
    <property type="evidence" value="ECO:0007669"/>
    <property type="project" value="TreeGrafter"/>
</dbReference>
<evidence type="ECO:0000256" key="1">
    <source>
        <dbReference type="SAM" id="Phobius"/>
    </source>
</evidence>
<dbReference type="PIRSF" id="PIRSF018266">
    <property type="entry name" value="FecR"/>
    <property type="match status" value="1"/>
</dbReference>
<dbReference type="Gene3D" id="2.60.120.1440">
    <property type="match status" value="1"/>
</dbReference>
<sequence>MDRLDLYTLLLREHYDQITDQERIELEAILAEDPEAQEMQKQIKKSVPEDQAKEMMGKINVEESLLLVKQRNKVYQRKVKIRRWAAAAVFIPILVVGGYFAFKNNTQSSVNKLAQNNELTLQLANGQQILLQDTGTQKIVAGDAQLNNQNRVLRIDNKDYPGGWNTLKVPPKLDYKVILADGSEVWLNSVSSIRFPLKFTDEKREVYIDGEAYFNIAPDPDKPFIVHSKGTEIRVLGTEFNVNTYKTGTTVTSLVKGKVAVENAGKLYELVPGKEARINESAGTATVQDFHPFTTLSWRQGVYFFEDESLSEIAEMINRCYNEQVIMDNPAISKLLLRGKFNRHQPVENLMEILNNTGRVTLYRKDGAIHCK</sequence>
<protein>
    <recommendedName>
        <fullName evidence="6">FecR protein</fullName>
    </recommendedName>
</protein>
<dbReference type="InterPro" id="IPR006860">
    <property type="entry name" value="FecR"/>
</dbReference>
<dbReference type="PANTHER" id="PTHR30273">
    <property type="entry name" value="PERIPLASMIC SIGNAL SENSOR AND SIGMA FACTOR ACTIVATOR FECR-RELATED"/>
    <property type="match status" value="1"/>
</dbReference>
<feature type="transmembrane region" description="Helical" evidence="1">
    <location>
        <begin position="84"/>
        <end position="102"/>
    </location>
</feature>
<proteinExistence type="predicted"/>
<feature type="domain" description="Protein FecR C-terminal" evidence="3">
    <location>
        <begin position="303"/>
        <end position="366"/>
    </location>
</feature>
<dbReference type="STRING" id="536979.SAMN04488055_5440"/>
<keyword evidence="1" id="KW-0472">Membrane</keyword>
<keyword evidence="1" id="KW-1133">Transmembrane helix</keyword>
<evidence type="ECO:0008006" key="6">
    <source>
        <dbReference type="Google" id="ProtNLM"/>
    </source>
</evidence>
<dbReference type="InterPro" id="IPR032508">
    <property type="entry name" value="FecR_C"/>
</dbReference>
<evidence type="ECO:0000259" key="3">
    <source>
        <dbReference type="Pfam" id="PF16344"/>
    </source>
</evidence>
<dbReference type="Pfam" id="PF04773">
    <property type="entry name" value="FecR"/>
    <property type="match status" value="1"/>
</dbReference>
<name>A0A1N6KAE7_9BACT</name>
<feature type="domain" description="FecR protein" evidence="2">
    <location>
        <begin position="176"/>
        <end position="259"/>
    </location>
</feature>
<reference evidence="4 5" key="1">
    <citation type="submission" date="2016-11" db="EMBL/GenBank/DDBJ databases">
        <authorList>
            <person name="Jaros S."/>
            <person name="Januszkiewicz K."/>
            <person name="Wedrychowicz H."/>
        </authorList>
    </citation>
    <scope>NUCLEOTIDE SEQUENCE [LARGE SCALE GENOMIC DNA]</scope>
    <source>
        <strain evidence="4 5">DSM 24787</strain>
    </source>
</reference>
<dbReference type="EMBL" id="FSRA01000002">
    <property type="protein sequence ID" value="SIO53574.1"/>
    <property type="molecule type" value="Genomic_DNA"/>
</dbReference>
<dbReference type="AlphaFoldDB" id="A0A1N6KAE7"/>
<dbReference type="Pfam" id="PF16344">
    <property type="entry name" value="FecR_C"/>
    <property type="match status" value="1"/>
</dbReference>
<dbReference type="Gene3D" id="3.55.50.30">
    <property type="match status" value="1"/>
</dbReference>
<gene>
    <name evidence="4" type="ORF">SAMN04488055_5440</name>
</gene>
<accession>A0A1N6KAE7</accession>
<dbReference type="PANTHER" id="PTHR30273:SF2">
    <property type="entry name" value="PROTEIN FECR"/>
    <property type="match status" value="1"/>
</dbReference>
<keyword evidence="5" id="KW-1185">Reference proteome</keyword>
<organism evidence="4 5">
    <name type="scientific">Chitinophaga niabensis</name>
    <dbReference type="NCBI Taxonomy" id="536979"/>
    <lineage>
        <taxon>Bacteria</taxon>
        <taxon>Pseudomonadati</taxon>
        <taxon>Bacteroidota</taxon>
        <taxon>Chitinophagia</taxon>
        <taxon>Chitinophagales</taxon>
        <taxon>Chitinophagaceae</taxon>
        <taxon>Chitinophaga</taxon>
    </lineage>
</organism>
<evidence type="ECO:0000259" key="2">
    <source>
        <dbReference type="Pfam" id="PF04773"/>
    </source>
</evidence>